<sequence>MAKPGPMDLRLKTHPRTFPDPTFELTRKPVEGKHGPKPNPEPLPGLLNRPKPNSDSTELTLVECVRTRIWGSTLISPILDQAYDMLSSKIRSPLLTRVDTSKGVVTPPKNNEALDFTSRDWARSSLGSGSSPDSTASSLTRTAWKPGHLPCRDHSDLQLNEPENVLKECPRSVKYTRPTYRDLAMHTSRGTPQDSRQSSGPATSVISLVSQLSVSN</sequence>
<feature type="region of interest" description="Disordered" evidence="1">
    <location>
        <begin position="1"/>
        <end position="55"/>
    </location>
</feature>
<accession>A0A9P6DQI7</accession>
<keyword evidence="3" id="KW-1185">Reference proteome</keyword>
<organism evidence="2 3">
    <name type="scientific">Hydnum rufescens UP504</name>
    <dbReference type="NCBI Taxonomy" id="1448309"/>
    <lineage>
        <taxon>Eukaryota</taxon>
        <taxon>Fungi</taxon>
        <taxon>Dikarya</taxon>
        <taxon>Basidiomycota</taxon>
        <taxon>Agaricomycotina</taxon>
        <taxon>Agaricomycetes</taxon>
        <taxon>Cantharellales</taxon>
        <taxon>Hydnaceae</taxon>
        <taxon>Hydnum</taxon>
    </lineage>
</organism>
<dbReference type="Proteomes" id="UP000886523">
    <property type="component" value="Unassembled WGS sequence"/>
</dbReference>
<feature type="compositionally biased region" description="Basic and acidic residues" evidence="1">
    <location>
        <begin position="25"/>
        <end position="34"/>
    </location>
</feature>
<dbReference type="EMBL" id="MU129024">
    <property type="protein sequence ID" value="KAF9510067.1"/>
    <property type="molecule type" value="Genomic_DNA"/>
</dbReference>
<comment type="caution">
    <text evidence="2">The sequence shown here is derived from an EMBL/GenBank/DDBJ whole genome shotgun (WGS) entry which is preliminary data.</text>
</comment>
<proteinExistence type="predicted"/>
<reference evidence="2" key="1">
    <citation type="journal article" date="2020" name="Nat. Commun.">
        <title>Large-scale genome sequencing of mycorrhizal fungi provides insights into the early evolution of symbiotic traits.</title>
        <authorList>
            <person name="Miyauchi S."/>
            <person name="Kiss E."/>
            <person name="Kuo A."/>
            <person name="Drula E."/>
            <person name="Kohler A."/>
            <person name="Sanchez-Garcia M."/>
            <person name="Morin E."/>
            <person name="Andreopoulos B."/>
            <person name="Barry K.W."/>
            <person name="Bonito G."/>
            <person name="Buee M."/>
            <person name="Carver A."/>
            <person name="Chen C."/>
            <person name="Cichocki N."/>
            <person name="Clum A."/>
            <person name="Culley D."/>
            <person name="Crous P.W."/>
            <person name="Fauchery L."/>
            <person name="Girlanda M."/>
            <person name="Hayes R.D."/>
            <person name="Keri Z."/>
            <person name="LaButti K."/>
            <person name="Lipzen A."/>
            <person name="Lombard V."/>
            <person name="Magnuson J."/>
            <person name="Maillard F."/>
            <person name="Murat C."/>
            <person name="Nolan M."/>
            <person name="Ohm R.A."/>
            <person name="Pangilinan J."/>
            <person name="Pereira M.F."/>
            <person name="Perotto S."/>
            <person name="Peter M."/>
            <person name="Pfister S."/>
            <person name="Riley R."/>
            <person name="Sitrit Y."/>
            <person name="Stielow J.B."/>
            <person name="Szollosi G."/>
            <person name="Zifcakova L."/>
            <person name="Stursova M."/>
            <person name="Spatafora J.W."/>
            <person name="Tedersoo L."/>
            <person name="Vaario L.M."/>
            <person name="Yamada A."/>
            <person name="Yan M."/>
            <person name="Wang P."/>
            <person name="Xu J."/>
            <person name="Bruns T."/>
            <person name="Baldrian P."/>
            <person name="Vilgalys R."/>
            <person name="Dunand C."/>
            <person name="Henrissat B."/>
            <person name="Grigoriev I.V."/>
            <person name="Hibbett D."/>
            <person name="Nagy L.G."/>
            <person name="Martin F.M."/>
        </authorList>
    </citation>
    <scope>NUCLEOTIDE SEQUENCE</scope>
    <source>
        <strain evidence="2">UP504</strain>
    </source>
</reference>
<gene>
    <name evidence="2" type="ORF">BS47DRAFT_1396344</name>
</gene>
<feature type="region of interest" description="Disordered" evidence="1">
    <location>
        <begin position="123"/>
        <end position="147"/>
    </location>
</feature>
<name>A0A9P6DQI7_9AGAM</name>
<feature type="compositionally biased region" description="Polar residues" evidence="1">
    <location>
        <begin position="188"/>
        <end position="202"/>
    </location>
</feature>
<feature type="region of interest" description="Disordered" evidence="1">
    <location>
        <begin position="184"/>
        <end position="203"/>
    </location>
</feature>
<protein>
    <submittedName>
        <fullName evidence="2">Uncharacterized protein</fullName>
    </submittedName>
</protein>
<feature type="compositionally biased region" description="Low complexity" evidence="1">
    <location>
        <begin position="123"/>
        <end position="141"/>
    </location>
</feature>
<evidence type="ECO:0000313" key="2">
    <source>
        <dbReference type="EMBL" id="KAF9510067.1"/>
    </source>
</evidence>
<evidence type="ECO:0000256" key="1">
    <source>
        <dbReference type="SAM" id="MobiDB-lite"/>
    </source>
</evidence>
<evidence type="ECO:0000313" key="3">
    <source>
        <dbReference type="Proteomes" id="UP000886523"/>
    </source>
</evidence>
<dbReference type="AlphaFoldDB" id="A0A9P6DQI7"/>